<organism evidence="1 2">
    <name type="scientific">Porcisia hertigi</name>
    <dbReference type="NCBI Taxonomy" id="2761500"/>
    <lineage>
        <taxon>Eukaryota</taxon>
        <taxon>Discoba</taxon>
        <taxon>Euglenozoa</taxon>
        <taxon>Kinetoplastea</taxon>
        <taxon>Metakinetoplastina</taxon>
        <taxon>Trypanosomatida</taxon>
        <taxon>Trypanosomatidae</taxon>
        <taxon>Leishmaniinae</taxon>
        <taxon>Porcisia</taxon>
    </lineage>
</organism>
<keyword evidence="2" id="KW-1185">Reference proteome</keyword>
<dbReference type="InterPro" id="IPR045139">
    <property type="entry name" value="Aladin"/>
</dbReference>
<protein>
    <submittedName>
        <fullName evidence="1">Uncharacterized protein</fullName>
    </submittedName>
</protein>
<sequence length="533" mass="56535">MFEPLRELLLENPQALIEDAQLLGEKAGRLFGCRDLSAYAALGAAVYPPLQCVNDGVLAWCAAHGVSDSINGSGGSQTANSTSSKSADGIAALTSSSLDNHGEVDTKWWSSLVTATGTHRHLHCRRRHWIHEVCASAPHIIPNVLHGLIKAASFLLPGLRSVFPTALPSARRLLLARQSHRDGPERVTALSFHPLYLWLAVAVDDGGTGASTRVVVYDVSEGRMVCVLTHAFQMNVSWLEWKSQSRDVLAVGCRGGVLLWSLLAGSVGNAADAHSSVSKVFAKADAAARALFYPTRSGFTVTAGAFAHQNSNTLACISAADTRLFLLQLSEPPYRPQACGTVLIPSVDGGLGRVLFNDDDLFLVCTVCGHGSLALVRIRPSPTSASAASSAATFQSCVVPTPAPVEGIVRATGLGPSLFFMSTSGLEGVLVARINPFIGVEIVSMISVGLYRGVGGCVTHFVCSHRRLWIVTETHHLLVCRYGQRNGVFSLIPVGVAAMEVVDMASFAGCETGSLVAAVEVDGTIHFFPSYHR</sequence>
<dbReference type="KEGG" id="phet:94292242"/>
<dbReference type="EMBL" id="JAFJZO010000013">
    <property type="protein sequence ID" value="KAG5509510.1"/>
    <property type="molecule type" value="Genomic_DNA"/>
</dbReference>
<dbReference type="Gene3D" id="2.130.10.10">
    <property type="entry name" value="YVTN repeat-like/Quinoprotein amine dehydrogenase"/>
    <property type="match status" value="1"/>
</dbReference>
<dbReference type="GO" id="GO:0005643">
    <property type="term" value="C:nuclear pore"/>
    <property type="evidence" value="ECO:0007669"/>
    <property type="project" value="TreeGrafter"/>
</dbReference>
<name>A0A836LH56_9TRYP</name>
<comment type="caution">
    <text evidence="1">The sequence shown here is derived from an EMBL/GenBank/DDBJ whole genome shotgun (WGS) entry which is preliminary data.</text>
</comment>
<evidence type="ECO:0000313" key="1">
    <source>
        <dbReference type="EMBL" id="KAG5509510.1"/>
    </source>
</evidence>
<reference evidence="1 2" key="1">
    <citation type="submission" date="2021-02" db="EMBL/GenBank/DDBJ databases">
        <title>Porcisia hertigi Genome sequencing and assembly.</title>
        <authorList>
            <person name="Almutairi H."/>
            <person name="Gatherer D."/>
        </authorList>
    </citation>
    <scope>NUCLEOTIDE SEQUENCE [LARGE SCALE GENOMIC DNA]</scope>
    <source>
        <strain evidence="1 2">C119</strain>
    </source>
</reference>
<dbReference type="RefSeq" id="XP_067758662.1">
    <property type="nucleotide sequence ID" value="XM_067902165.1"/>
</dbReference>
<dbReference type="OrthoDB" id="411991at2759"/>
<dbReference type="GO" id="GO:0006913">
    <property type="term" value="P:nucleocytoplasmic transport"/>
    <property type="evidence" value="ECO:0007669"/>
    <property type="project" value="TreeGrafter"/>
</dbReference>
<proteinExistence type="predicted"/>
<gene>
    <name evidence="1" type="ORF">JKF63_06215</name>
</gene>
<dbReference type="PANTHER" id="PTHR14494:SF0">
    <property type="entry name" value="ALADIN"/>
    <property type="match status" value="1"/>
</dbReference>
<evidence type="ECO:0000313" key="2">
    <source>
        <dbReference type="Proteomes" id="UP000674318"/>
    </source>
</evidence>
<dbReference type="SUPFAM" id="SSF50978">
    <property type="entry name" value="WD40 repeat-like"/>
    <property type="match status" value="1"/>
</dbReference>
<dbReference type="PANTHER" id="PTHR14494">
    <property type="entry name" value="ALADIN/ADRACALIN/AAAS"/>
    <property type="match status" value="1"/>
</dbReference>
<dbReference type="InterPro" id="IPR036322">
    <property type="entry name" value="WD40_repeat_dom_sf"/>
</dbReference>
<dbReference type="InterPro" id="IPR015943">
    <property type="entry name" value="WD40/YVTN_repeat-like_dom_sf"/>
</dbReference>
<accession>A0A836LH56</accession>
<dbReference type="AlphaFoldDB" id="A0A836LH56"/>
<dbReference type="Proteomes" id="UP000674318">
    <property type="component" value="Chromosome 13"/>
</dbReference>
<dbReference type="GeneID" id="94292242"/>